<dbReference type="InterPro" id="IPR050091">
    <property type="entry name" value="PKS_NRPS_Biosynth_Enz"/>
</dbReference>
<dbReference type="AlphaFoldDB" id="A0A023AZW9"/>
<dbReference type="Gene3D" id="1.10.1200.10">
    <property type="entry name" value="ACP-like"/>
    <property type="match status" value="1"/>
</dbReference>
<evidence type="ECO:0000256" key="1">
    <source>
        <dbReference type="ARBA" id="ARBA00022450"/>
    </source>
</evidence>
<feature type="compositionally biased region" description="Basic and acidic residues" evidence="5">
    <location>
        <begin position="940"/>
        <end position="963"/>
    </location>
</feature>
<dbReference type="OrthoDB" id="435575at2759"/>
<evidence type="ECO:0000313" key="10">
    <source>
        <dbReference type="Proteomes" id="UP000019763"/>
    </source>
</evidence>
<evidence type="ECO:0000259" key="6">
    <source>
        <dbReference type="PROSITE" id="PS50075"/>
    </source>
</evidence>
<evidence type="ECO:0000259" key="7">
    <source>
        <dbReference type="PROSITE" id="PS52004"/>
    </source>
</evidence>
<dbReference type="Pfam" id="PF00550">
    <property type="entry name" value="PP-binding"/>
    <property type="match status" value="1"/>
</dbReference>
<name>A0A023AZW9_GRENI</name>
<dbReference type="PROSITE" id="PS00606">
    <property type="entry name" value="KS3_1"/>
    <property type="match status" value="1"/>
</dbReference>
<dbReference type="EMBL" id="AFNH02001089">
    <property type="protein sequence ID" value="EZG44532.1"/>
    <property type="molecule type" value="Genomic_DNA"/>
</dbReference>
<feature type="region of interest" description="Disordered" evidence="5">
    <location>
        <begin position="927"/>
        <end position="975"/>
    </location>
</feature>
<dbReference type="InterPro" id="IPR036736">
    <property type="entry name" value="ACP-like_sf"/>
</dbReference>
<evidence type="ECO:0000256" key="5">
    <source>
        <dbReference type="SAM" id="MobiDB-lite"/>
    </source>
</evidence>
<keyword evidence="3 9" id="KW-0808">Transferase</keyword>
<dbReference type="SUPFAM" id="SSF51735">
    <property type="entry name" value="NAD(P)-binding Rossmann-fold domains"/>
    <property type="match status" value="1"/>
</dbReference>
<dbReference type="InterPro" id="IPR049900">
    <property type="entry name" value="PKS_mFAS_DH"/>
</dbReference>
<dbReference type="Pfam" id="PF02801">
    <property type="entry name" value="Ketoacyl-synt_C"/>
    <property type="match status" value="1"/>
</dbReference>
<feature type="region of interest" description="C-terminal hotdog fold" evidence="4">
    <location>
        <begin position="997"/>
        <end position="1044"/>
    </location>
</feature>
<dbReference type="InterPro" id="IPR020841">
    <property type="entry name" value="PKS_Beta-ketoAc_synthase_dom"/>
</dbReference>
<dbReference type="PROSITE" id="PS52004">
    <property type="entry name" value="KS3_2"/>
    <property type="match status" value="1"/>
</dbReference>
<dbReference type="SMART" id="SM01294">
    <property type="entry name" value="PKS_PP_betabranch"/>
    <property type="match status" value="1"/>
</dbReference>
<protein>
    <submittedName>
        <fullName evidence="9">Polyketide synthase type I</fullName>
        <ecNumber evidence="9">2.3.1.41</ecNumber>
    </submittedName>
</protein>
<dbReference type="InterPro" id="IPR036291">
    <property type="entry name" value="NAD(P)-bd_dom_sf"/>
</dbReference>
<dbReference type="PROSITE" id="PS52019">
    <property type="entry name" value="PKS_MFAS_DH"/>
    <property type="match status" value="1"/>
</dbReference>
<dbReference type="VEuPathDB" id="CryptoDB:GNI_146620"/>
<dbReference type="PROSITE" id="PS50075">
    <property type="entry name" value="CARRIER"/>
    <property type="match status" value="1"/>
</dbReference>
<dbReference type="CDD" id="cd00833">
    <property type="entry name" value="PKS"/>
    <property type="match status" value="1"/>
</dbReference>
<keyword evidence="10" id="KW-1185">Reference proteome</keyword>
<dbReference type="RefSeq" id="XP_011134165.1">
    <property type="nucleotide sequence ID" value="XM_011135863.1"/>
</dbReference>
<accession>A0A023AZW9</accession>
<comment type="caution">
    <text evidence="9">The sequence shown here is derived from an EMBL/GenBank/DDBJ whole genome shotgun (WGS) entry which is preliminary data.</text>
</comment>
<dbReference type="GO" id="GO:0006633">
    <property type="term" value="P:fatty acid biosynthetic process"/>
    <property type="evidence" value="ECO:0007669"/>
    <property type="project" value="InterPro"/>
</dbReference>
<evidence type="ECO:0000256" key="2">
    <source>
        <dbReference type="ARBA" id="ARBA00022553"/>
    </source>
</evidence>
<dbReference type="InterPro" id="IPR020806">
    <property type="entry name" value="PKS_PP-bd"/>
</dbReference>
<dbReference type="eggNOG" id="KOG1202">
    <property type="taxonomic scope" value="Eukaryota"/>
</dbReference>
<dbReference type="GeneID" id="22915142"/>
<dbReference type="SUPFAM" id="SSF47336">
    <property type="entry name" value="ACP-like"/>
    <property type="match status" value="1"/>
</dbReference>
<keyword evidence="2" id="KW-0597">Phosphoprotein</keyword>
<reference evidence="9" key="1">
    <citation type="submission" date="2013-12" db="EMBL/GenBank/DDBJ databases">
        <authorList>
            <person name="Omoto C.K."/>
            <person name="Sibley D."/>
            <person name="Venepally P."/>
            <person name="Hadjithomas M."/>
            <person name="Karamycheva S."/>
            <person name="Brunk B."/>
            <person name="Roos D."/>
            <person name="Caler E."/>
            <person name="Lorenzi H."/>
        </authorList>
    </citation>
    <scope>NUCLEOTIDE SEQUENCE</scope>
</reference>
<dbReference type="InterPro" id="IPR013968">
    <property type="entry name" value="PKS_KR"/>
</dbReference>
<keyword evidence="1" id="KW-0596">Phosphopantetheine</keyword>
<dbReference type="Proteomes" id="UP000019763">
    <property type="component" value="Unassembled WGS sequence"/>
</dbReference>
<dbReference type="InterPro" id="IPR057326">
    <property type="entry name" value="KR_dom"/>
</dbReference>
<dbReference type="EC" id="2.3.1.41" evidence="9"/>
<dbReference type="Pfam" id="PF00109">
    <property type="entry name" value="ketoacyl-synt"/>
    <property type="match status" value="1"/>
</dbReference>
<dbReference type="InterPro" id="IPR018201">
    <property type="entry name" value="Ketoacyl_synth_AS"/>
</dbReference>
<dbReference type="SMART" id="SM00823">
    <property type="entry name" value="PKS_PP"/>
    <property type="match status" value="1"/>
</dbReference>
<feature type="domain" description="Carrier" evidence="6">
    <location>
        <begin position="226"/>
        <end position="302"/>
    </location>
</feature>
<sequence>MGCDVSNYDSVLGTLEVIMRTHEVHGLFHLAGLLMDVSLTEQTPETLSKVLDAKLLSGWNLHRALQHFREHGLPAVGDEEERLIAEPQHFVMFSSVSSAVGNIKQCNYSAANAGLDSLVQYRRQLGLPGVSIQWGPWTEQGMALGMEAVLEKAGMRGLSNDIGLRCLADVLHVVQASAPVVCVQQFRWSSFLQRYDVPPTFFSSCVKGAMGGVELSGKVAKMTEEERKQYVLQTVIDTASSVLGRTELPPMDAPLQDLGIDSLGAVEFRNSLQNKLGIKLAATAMFDYPTLRGLGEHIHALVEEKVAMAAGVSREVDDSSFLLGAGVAQGGGFAAGAAAIVGASLCMPGDCVDLDSFWDFLCQGRSGIVDLPLDRFDVEVFYDKTISANSSMVIRQSGFIHDAMAFDADFFHITPAELLSTDPQQRLLLEQTYYCLLSAGYNRETVVNQEVAVFTGCCNFDWHYLDQYSSSPFAGVGGSGSIVSNRVSYTFGLKGPSVTVDTACSSSLVAVDAALSKLRRGTPEALVGGVNLLLTPHLFATFGRARMLALDSKCKTFDARADGYVRGEGCGVVLLQPVEEARRQGRFIYGIVRGSAVNHDGRSASLTAPNGPAQQDVIRTALRDAGVRPTEVAYVEAHGTGTALGDPIEAGGLKAVYAAGRDTRMPLVVGALKTNIGHLEGAAGIAGLIKVMLCLEHREVPRNLHFEQLNPHIDVENFPVVFPQANTPLTQRGVLYSGVSSFGFGGTNAHVVLEGVTSQLLPSIAKLQVDRSILSRRPHAAHYKVHPFVGKTDIKPTGQRWSRWALRNDFYNVLLRHHCVFDQVVVPGVLLLESIAALLLCTNVVEYMGVTVITPAMVTVKNMLIERPIIVPTPVEDAREYSKVRNEIQADGSFTIDAQLTETGTKFVPIASGLLATDSVDGVVSLAGTGTLEPGDEANDENRNVGDENRNAGDENRGDENSGAKDWTTKAADPATAGGKVLREVDADFLAAYGSCTYDINPTELYEQLEAAGLRYGPKFRTVSSCIHLNQVEQYRIRVKVTRK</sequence>
<keyword evidence="9" id="KW-0012">Acyltransferase</keyword>
<dbReference type="InterPro" id="IPR020807">
    <property type="entry name" value="PKS_DH"/>
</dbReference>
<proteinExistence type="predicted"/>
<dbReference type="PANTHER" id="PTHR43775">
    <property type="entry name" value="FATTY ACID SYNTHASE"/>
    <property type="match status" value="1"/>
</dbReference>
<dbReference type="Pfam" id="PF08659">
    <property type="entry name" value="KR"/>
    <property type="match status" value="1"/>
</dbReference>
<feature type="region of interest" description="N-terminal hotdog fold" evidence="4">
    <location>
        <begin position="786"/>
        <end position="922"/>
    </location>
</feature>
<feature type="domain" description="PKS/mFAS DH" evidence="8">
    <location>
        <begin position="786"/>
        <end position="1044"/>
    </location>
</feature>
<evidence type="ECO:0000259" key="8">
    <source>
        <dbReference type="PROSITE" id="PS52019"/>
    </source>
</evidence>
<evidence type="ECO:0000256" key="3">
    <source>
        <dbReference type="ARBA" id="ARBA00022679"/>
    </source>
</evidence>
<organism evidence="9 10">
    <name type="scientific">Gregarina niphandrodes</name>
    <name type="common">Septate eugregarine</name>
    <dbReference type="NCBI Taxonomy" id="110365"/>
    <lineage>
        <taxon>Eukaryota</taxon>
        <taxon>Sar</taxon>
        <taxon>Alveolata</taxon>
        <taxon>Apicomplexa</taxon>
        <taxon>Conoidasida</taxon>
        <taxon>Gregarinasina</taxon>
        <taxon>Eugregarinorida</taxon>
        <taxon>Gregarinidae</taxon>
        <taxon>Gregarina</taxon>
    </lineage>
</organism>
<gene>
    <name evidence="9" type="ORF">GNI_146620</name>
</gene>
<dbReference type="GO" id="GO:0004315">
    <property type="term" value="F:3-oxoacyl-[acyl-carrier-protein] synthase activity"/>
    <property type="evidence" value="ECO:0007669"/>
    <property type="project" value="UniProtKB-EC"/>
</dbReference>
<dbReference type="SMART" id="SM00825">
    <property type="entry name" value="PKS_KS"/>
    <property type="match status" value="1"/>
</dbReference>
<dbReference type="SMART" id="SM00822">
    <property type="entry name" value="PKS_KR"/>
    <property type="match status" value="1"/>
</dbReference>
<feature type="domain" description="Ketosynthase family 3 (KS3)" evidence="7">
    <location>
        <begin position="335"/>
        <end position="755"/>
    </location>
</feature>
<dbReference type="Gene3D" id="3.40.50.720">
    <property type="entry name" value="NAD(P)-binding Rossmann-like Domain"/>
    <property type="match status" value="1"/>
</dbReference>
<dbReference type="InterPro" id="IPR016039">
    <property type="entry name" value="Thiolase-like"/>
</dbReference>
<comment type="caution">
    <text evidence="4">Lacks conserved residue(s) required for the propagation of feature annotation.</text>
</comment>
<dbReference type="GO" id="GO:0031177">
    <property type="term" value="F:phosphopantetheine binding"/>
    <property type="evidence" value="ECO:0007669"/>
    <property type="project" value="InterPro"/>
</dbReference>
<dbReference type="OMA" id="SWERITP"/>
<dbReference type="Gene3D" id="3.10.129.110">
    <property type="entry name" value="Polyketide synthase dehydratase"/>
    <property type="match status" value="1"/>
</dbReference>
<dbReference type="InterPro" id="IPR014031">
    <property type="entry name" value="Ketoacyl_synth_C"/>
</dbReference>
<dbReference type="SMART" id="SM00826">
    <property type="entry name" value="PKS_DH"/>
    <property type="match status" value="1"/>
</dbReference>
<evidence type="ECO:0000256" key="4">
    <source>
        <dbReference type="PROSITE-ProRule" id="PRU01363"/>
    </source>
</evidence>
<dbReference type="Gene3D" id="3.40.47.10">
    <property type="match status" value="1"/>
</dbReference>
<dbReference type="SUPFAM" id="SSF53901">
    <property type="entry name" value="Thiolase-like"/>
    <property type="match status" value="1"/>
</dbReference>
<dbReference type="InterPro" id="IPR042104">
    <property type="entry name" value="PKS_dehydratase_sf"/>
</dbReference>
<evidence type="ECO:0000313" key="9">
    <source>
        <dbReference type="EMBL" id="EZG44532.1"/>
    </source>
</evidence>
<dbReference type="InterPro" id="IPR009081">
    <property type="entry name" value="PP-bd_ACP"/>
</dbReference>
<dbReference type="InterPro" id="IPR014030">
    <property type="entry name" value="Ketoacyl_synth_N"/>
</dbReference>
<dbReference type="GO" id="GO:0004312">
    <property type="term" value="F:fatty acid synthase activity"/>
    <property type="evidence" value="ECO:0007669"/>
    <property type="project" value="TreeGrafter"/>
</dbReference>
<dbReference type="PANTHER" id="PTHR43775:SF37">
    <property type="entry name" value="SI:DKEY-61P9.11"/>
    <property type="match status" value="1"/>
</dbReference>